<dbReference type="InterPro" id="IPR036514">
    <property type="entry name" value="SGNH_hydro_sf"/>
</dbReference>
<feature type="domain" description="SGNH hydrolase-type esterase" evidence="1">
    <location>
        <begin position="73"/>
        <end position="249"/>
    </location>
</feature>
<dbReference type="SUPFAM" id="SSF52266">
    <property type="entry name" value="SGNH hydrolase"/>
    <property type="match status" value="1"/>
</dbReference>
<dbReference type="InterPro" id="IPR051532">
    <property type="entry name" value="Ester_Hydrolysis_Enzymes"/>
</dbReference>
<comment type="caution">
    <text evidence="2">The sequence shown here is derived from an EMBL/GenBank/DDBJ whole genome shotgun (WGS) entry which is preliminary data.</text>
</comment>
<dbReference type="InterPro" id="IPR013830">
    <property type="entry name" value="SGNH_hydro"/>
</dbReference>
<dbReference type="EMBL" id="LBXO01000027">
    <property type="protein sequence ID" value="KKR32638.1"/>
    <property type="molecule type" value="Genomic_DNA"/>
</dbReference>
<sequence length="260" mass="29827">MVASPVLMRFNFKMKNYKYLFLILAIVILYLFLAHADIYRQLRRAGLKSPDMQHTYLINENISTSTGMIYVSLGDSLTAGAGAENYNEAYPYLLAQQLGSNEKKVILKNFSYPGAKTSDLIKDLLVPAVAEKPDMITLLIGTNDVHGNIWDEEFRNNYEYILKKLTEETQAKIYIISIPYIGSDTLLLPPYNFYYKFKAKNFNRIIKELADNYKLKYIDLTTPTAELLRQDGPHYSADAFHPSASGYKIWAKIIYDNINQ</sequence>
<gene>
    <name evidence="2" type="ORF">UT64_C0027G0009</name>
</gene>
<name>A0A0G0PXL9_9BACT</name>
<dbReference type="CDD" id="cd00229">
    <property type="entry name" value="SGNH_hydrolase"/>
    <property type="match status" value="1"/>
</dbReference>
<organism evidence="2 3">
    <name type="scientific">Candidatus Falkowbacteria bacterium GW2011_GWF2_39_8</name>
    <dbReference type="NCBI Taxonomy" id="1618642"/>
    <lineage>
        <taxon>Bacteria</taxon>
        <taxon>Candidatus Falkowiibacteriota</taxon>
    </lineage>
</organism>
<protein>
    <submittedName>
        <fullName evidence="2">Adventurous gliding motility protein C</fullName>
    </submittedName>
</protein>
<reference evidence="2 3" key="1">
    <citation type="journal article" date="2015" name="Nature">
        <title>rRNA introns, odd ribosomes, and small enigmatic genomes across a large radiation of phyla.</title>
        <authorList>
            <person name="Brown C.T."/>
            <person name="Hug L.A."/>
            <person name="Thomas B.C."/>
            <person name="Sharon I."/>
            <person name="Castelle C.J."/>
            <person name="Singh A."/>
            <person name="Wilkins M.J."/>
            <person name="Williams K.H."/>
            <person name="Banfield J.F."/>
        </authorList>
    </citation>
    <scope>NUCLEOTIDE SEQUENCE [LARGE SCALE GENOMIC DNA]</scope>
</reference>
<dbReference type="Pfam" id="PF13472">
    <property type="entry name" value="Lipase_GDSL_2"/>
    <property type="match status" value="1"/>
</dbReference>
<evidence type="ECO:0000259" key="1">
    <source>
        <dbReference type="Pfam" id="PF13472"/>
    </source>
</evidence>
<dbReference type="PANTHER" id="PTHR30383">
    <property type="entry name" value="THIOESTERASE 1/PROTEASE 1/LYSOPHOSPHOLIPASE L1"/>
    <property type="match status" value="1"/>
</dbReference>
<evidence type="ECO:0000313" key="3">
    <source>
        <dbReference type="Proteomes" id="UP000034137"/>
    </source>
</evidence>
<evidence type="ECO:0000313" key="2">
    <source>
        <dbReference type="EMBL" id="KKR32638.1"/>
    </source>
</evidence>
<dbReference type="PANTHER" id="PTHR30383:SF5">
    <property type="entry name" value="SGNH HYDROLASE-TYPE ESTERASE DOMAIN-CONTAINING PROTEIN"/>
    <property type="match status" value="1"/>
</dbReference>
<dbReference type="GO" id="GO:0004622">
    <property type="term" value="F:phosphatidylcholine lysophospholipase activity"/>
    <property type="evidence" value="ECO:0007669"/>
    <property type="project" value="TreeGrafter"/>
</dbReference>
<proteinExistence type="predicted"/>
<dbReference type="AlphaFoldDB" id="A0A0G0PXL9"/>
<dbReference type="Gene3D" id="3.40.50.1110">
    <property type="entry name" value="SGNH hydrolase"/>
    <property type="match status" value="1"/>
</dbReference>
<accession>A0A0G0PXL9</accession>
<dbReference type="Proteomes" id="UP000034137">
    <property type="component" value="Unassembled WGS sequence"/>
</dbReference>